<keyword evidence="3" id="KW-1003">Cell membrane</keyword>
<dbReference type="OrthoDB" id="9798629at2"/>
<feature type="transmembrane region" description="Helical" evidence="8">
    <location>
        <begin position="20"/>
        <end position="39"/>
    </location>
</feature>
<dbReference type="AlphaFoldDB" id="A0A8B6X5W2"/>
<name>A0A8B6X5W2_9BURK</name>
<keyword evidence="6 8" id="KW-0472">Membrane</keyword>
<dbReference type="Pfam" id="PF02472">
    <property type="entry name" value="ExbD"/>
    <property type="match status" value="1"/>
</dbReference>
<keyword evidence="5 8" id="KW-1133">Transmembrane helix</keyword>
<dbReference type="InterPro" id="IPR003400">
    <property type="entry name" value="ExbD"/>
</dbReference>
<keyword evidence="7" id="KW-0813">Transport</keyword>
<evidence type="ECO:0000256" key="2">
    <source>
        <dbReference type="ARBA" id="ARBA00005811"/>
    </source>
</evidence>
<dbReference type="PANTHER" id="PTHR30558">
    <property type="entry name" value="EXBD MEMBRANE COMPONENT OF PMF-DRIVEN MACROMOLECULE IMPORT SYSTEM"/>
    <property type="match status" value="1"/>
</dbReference>
<keyword evidence="9" id="KW-1185">Reference proteome</keyword>
<reference evidence="10" key="1">
    <citation type="submission" date="2025-08" db="UniProtKB">
        <authorList>
            <consortium name="RefSeq"/>
        </authorList>
    </citation>
    <scope>IDENTIFICATION</scope>
</reference>
<comment type="similarity">
    <text evidence="2 7">Belongs to the ExbD/TolR family.</text>
</comment>
<comment type="subcellular location">
    <subcellularLocation>
        <location evidence="1">Cell membrane</location>
        <topology evidence="1">Single-pass membrane protein</topology>
    </subcellularLocation>
    <subcellularLocation>
        <location evidence="7">Cell membrane</location>
        <topology evidence="7">Single-pass type II membrane protein</topology>
    </subcellularLocation>
</comment>
<dbReference type="Gene3D" id="3.30.420.270">
    <property type="match status" value="1"/>
</dbReference>
<sequence length="137" mass="15016">MALGTLDDSEDFNPEINTTPLVDVMLVLLVVFMVTLPMIRHDVNIDLPQASSTPVTENPTAIELAVDADGRVLWDKTALTPDELDVKLAQAAETQPQPEIRLSGDKRVAYEHVATVMAAVQRHGLTKLGFVMQPKDK</sequence>
<dbReference type="GO" id="GO:0015031">
    <property type="term" value="P:protein transport"/>
    <property type="evidence" value="ECO:0007669"/>
    <property type="project" value="UniProtKB-KW"/>
</dbReference>
<keyword evidence="7" id="KW-0653">Protein transport</keyword>
<evidence type="ECO:0000256" key="5">
    <source>
        <dbReference type="ARBA" id="ARBA00022989"/>
    </source>
</evidence>
<dbReference type="RefSeq" id="WP_028312506.1">
    <property type="nucleotide sequence ID" value="NZ_KI519499.1"/>
</dbReference>
<evidence type="ECO:0000313" key="10">
    <source>
        <dbReference type="RefSeq" id="WP_028312506.1"/>
    </source>
</evidence>
<dbReference type="Proteomes" id="UP000675920">
    <property type="component" value="Unplaced"/>
</dbReference>
<keyword evidence="4 7" id="KW-0812">Transmembrane</keyword>
<evidence type="ECO:0000256" key="7">
    <source>
        <dbReference type="RuleBase" id="RU003879"/>
    </source>
</evidence>
<evidence type="ECO:0000256" key="1">
    <source>
        <dbReference type="ARBA" id="ARBA00004162"/>
    </source>
</evidence>
<proteinExistence type="inferred from homology"/>
<dbReference type="GO" id="GO:0005886">
    <property type="term" value="C:plasma membrane"/>
    <property type="evidence" value="ECO:0007669"/>
    <property type="project" value="UniProtKB-SubCell"/>
</dbReference>
<evidence type="ECO:0000313" key="9">
    <source>
        <dbReference type="Proteomes" id="UP000675920"/>
    </source>
</evidence>
<evidence type="ECO:0000256" key="8">
    <source>
        <dbReference type="SAM" id="Phobius"/>
    </source>
</evidence>
<evidence type="ECO:0000256" key="3">
    <source>
        <dbReference type="ARBA" id="ARBA00022475"/>
    </source>
</evidence>
<accession>A0A8B6X5W2</accession>
<dbReference type="PANTHER" id="PTHR30558:SF7">
    <property type="entry name" value="TOL-PAL SYSTEM PROTEIN TOLR"/>
    <property type="match status" value="1"/>
</dbReference>
<organism evidence="9 10">
    <name type="scientific">Derxia gummosa DSM 723</name>
    <dbReference type="NCBI Taxonomy" id="1121388"/>
    <lineage>
        <taxon>Bacteria</taxon>
        <taxon>Pseudomonadati</taxon>
        <taxon>Pseudomonadota</taxon>
        <taxon>Betaproteobacteria</taxon>
        <taxon>Burkholderiales</taxon>
        <taxon>Alcaligenaceae</taxon>
        <taxon>Derxia</taxon>
    </lineage>
</organism>
<protein>
    <submittedName>
        <fullName evidence="10">ExbD/TolR family protein</fullName>
    </submittedName>
</protein>
<evidence type="ECO:0000256" key="6">
    <source>
        <dbReference type="ARBA" id="ARBA00023136"/>
    </source>
</evidence>
<evidence type="ECO:0000256" key="4">
    <source>
        <dbReference type="ARBA" id="ARBA00022692"/>
    </source>
</evidence>
<dbReference type="GO" id="GO:0022857">
    <property type="term" value="F:transmembrane transporter activity"/>
    <property type="evidence" value="ECO:0007669"/>
    <property type="project" value="InterPro"/>
</dbReference>